<reference evidence="3 4" key="1">
    <citation type="submission" date="2023-03" db="EMBL/GenBank/DDBJ databases">
        <authorList>
            <person name="Kaur S."/>
            <person name="Espinosa-Saiz D."/>
            <person name="Velazquez E."/>
            <person name="Menendez E."/>
            <person name="diCenzo G.C."/>
        </authorList>
    </citation>
    <scope>NUCLEOTIDE SEQUENCE [LARGE SCALE GENOMIC DNA]</scope>
    <source>
        <strain evidence="3 4">LMG 27395</strain>
    </source>
</reference>
<dbReference type="InterPro" id="IPR050769">
    <property type="entry name" value="NAT_camello-type"/>
</dbReference>
<gene>
    <name evidence="3" type="ORF">PYH38_005738</name>
</gene>
<proteinExistence type="predicted"/>
<dbReference type="InterPro" id="IPR016181">
    <property type="entry name" value="Acyl_CoA_acyltransferase"/>
</dbReference>
<dbReference type="RefSeq" id="WP_280734178.1">
    <property type="nucleotide sequence ID" value="NZ_CP120368.1"/>
</dbReference>
<evidence type="ECO:0000313" key="3">
    <source>
        <dbReference type="EMBL" id="WEX83363.1"/>
    </source>
</evidence>
<evidence type="ECO:0000313" key="4">
    <source>
        <dbReference type="Proteomes" id="UP001235547"/>
    </source>
</evidence>
<dbReference type="PANTHER" id="PTHR13947:SF37">
    <property type="entry name" value="LD18367P"/>
    <property type="match status" value="1"/>
</dbReference>
<evidence type="ECO:0000259" key="2">
    <source>
        <dbReference type="PROSITE" id="PS51186"/>
    </source>
</evidence>
<dbReference type="InterPro" id="IPR000182">
    <property type="entry name" value="GNAT_dom"/>
</dbReference>
<dbReference type="PROSITE" id="PS51186">
    <property type="entry name" value="GNAT"/>
    <property type="match status" value="1"/>
</dbReference>
<evidence type="ECO:0000256" key="1">
    <source>
        <dbReference type="ARBA" id="ARBA00022679"/>
    </source>
</evidence>
<accession>A0ABY8D113</accession>
<dbReference type="SUPFAM" id="SSF55729">
    <property type="entry name" value="Acyl-CoA N-acyltransferases (Nat)"/>
    <property type="match status" value="1"/>
</dbReference>
<protein>
    <submittedName>
        <fullName evidence="3">GNAT family N-acetyltransferase</fullName>
    </submittedName>
</protein>
<keyword evidence="1" id="KW-0808">Transferase</keyword>
<feature type="domain" description="N-acetyltransferase" evidence="2">
    <location>
        <begin position="1"/>
        <end position="119"/>
    </location>
</feature>
<dbReference type="PANTHER" id="PTHR13947">
    <property type="entry name" value="GNAT FAMILY N-ACETYLTRANSFERASE"/>
    <property type="match status" value="1"/>
</dbReference>
<dbReference type="EMBL" id="CP120371">
    <property type="protein sequence ID" value="WEX83363.1"/>
    <property type="molecule type" value="Genomic_DNA"/>
</dbReference>
<dbReference type="CDD" id="cd04301">
    <property type="entry name" value="NAT_SF"/>
    <property type="match status" value="1"/>
</dbReference>
<keyword evidence="4" id="KW-1185">Reference proteome</keyword>
<organism evidence="3 4">
    <name type="scientific">Sinorhizobium numidicum</name>
    <dbReference type="NCBI Taxonomy" id="680248"/>
    <lineage>
        <taxon>Bacteria</taxon>
        <taxon>Pseudomonadati</taxon>
        <taxon>Pseudomonadota</taxon>
        <taxon>Alphaproteobacteria</taxon>
        <taxon>Hyphomicrobiales</taxon>
        <taxon>Rhizobiaceae</taxon>
        <taxon>Sinorhizobium/Ensifer group</taxon>
        <taxon>Sinorhizobium</taxon>
    </lineage>
</organism>
<sequence>MPRVHPATDVERHYRETVFANGPIIIADYQGETAGFLALSAENFVTALYVAERHRGAGIGTALLREAKKRAIDELKLWTFEHNTGAQRFYEREGFVPVRRTSGENEEGLPDILYHWRAEPLSRREA</sequence>
<dbReference type="Pfam" id="PF00583">
    <property type="entry name" value="Acetyltransf_1"/>
    <property type="match status" value="1"/>
</dbReference>
<dbReference type="Gene3D" id="3.40.630.30">
    <property type="match status" value="1"/>
</dbReference>
<name>A0ABY8D113_9HYPH</name>
<dbReference type="Proteomes" id="UP001235547">
    <property type="component" value="Chromosome 1"/>
</dbReference>